<accession>A0A8K0TC86</accession>
<reference evidence="2" key="1">
    <citation type="journal article" date="2021" name="Nat. Commun.">
        <title>Genetic determinants of endophytism in the Arabidopsis root mycobiome.</title>
        <authorList>
            <person name="Mesny F."/>
            <person name="Miyauchi S."/>
            <person name="Thiergart T."/>
            <person name="Pickel B."/>
            <person name="Atanasova L."/>
            <person name="Karlsson M."/>
            <person name="Huettel B."/>
            <person name="Barry K.W."/>
            <person name="Haridas S."/>
            <person name="Chen C."/>
            <person name="Bauer D."/>
            <person name="Andreopoulos W."/>
            <person name="Pangilinan J."/>
            <person name="LaButti K."/>
            <person name="Riley R."/>
            <person name="Lipzen A."/>
            <person name="Clum A."/>
            <person name="Drula E."/>
            <person name="Henrissat B."/>
            <person name="Kohler A."/>
            <person name="Grigoriev I.V."/>
            <person name="Martin F.M."/>
            <person name="Hacquard S."/>
        </authorList>
    </citation>
    <scope>NUCLEOTIDE SEQUENCE</scope>
    <source>
        <strain evidence="2">MPI-CAGE-AT-0016</strain>
    </source>
</reference>
<protein>
    <submittedName>
        <fullName evidence="2">Uncharacterized protein</fullName>
    </submittedName>
</protein>
<dbReference type="Proteomes" id="UP000813385">
    <property type="component" value="Unassembled WGS sequence"/>
</dbReference>
<dbReference type="AlphaFoldDB" id="A0A8K0TC86"/>
<proteinExistence type="predicted"/>
<organism evidence="2 3">
    <name type="scientific">Plectosphaerella cucumerina</name>
    <dbReference type="NCBI Taxonomy" id="40658"/>
    <lineage>
        <taxon>Eukaryota</taxon>
        <taxon>Fungi</taxon>
        <taxon>Dikarya</taxon>
        <taxon>Ascomycota</taxon>
        <taxon>Pezizomycotina</taxon>
        <taxon>Sordariomycetes</taxon>
        <taxon>Hypocreomycetidae</taxon>
        <taxon>Glomerellales</taxon>
        <taxon>Plectosphaerellaceae</taxon>
        <taxon>Plectosphaerella</taxon>
    </lineage>
</organism>
<dbReference type="EMBL" id="JAGPXD010000004">
    <property type="protein sequence ID" value="KAH7358299.1"/>
    <property type="molecule type" value="Genomic_DNA"/>
</dbReference>
<name>A0A8K0TC86_9PEZI</name>
<feature type="region of interest" description="Disordered" evidence="1">
    <location>
        <begin position="40"/>
        <end position="108"/>
    </location>
</feature>
<feature type="compositionally biased region" description="Low complexity" evidence="1">
    <location>
        <begin position="59"/>
        <end position="73"/>
    </location>
</feature>
<gene>
    <name evidence="2" type="ORF">B0T11DRAFT_102195</name>
</gene>
<keyword evidence="3" id="KW-1185">Reference proteome</keyword>
<feature type="compositionally biased region" description="Basic and acidic residues" evidence="1">
    <location>
        <begin position="184"/>
        <end position="193"/>
    </location>
</feature>
<comment type="caution">
    <text evidence="2">The sequence shown here is derived from an EMBL/GenBank/DDBJ whole genome shotgun (WGS) entry which is preliminary data.</text>
</comment>
<evidence type="ECO:0000313" key="2">
    <source>
        <dbReference type="EMBL" id="KAH7358299.1"/>
    </source>
</evidence>
<dbReference type="OrthoDB" id="4203030at2759"/>
<feature type="region of interest" description="Disordered" evidence="1">
    <location>
        <begin position="154"/>
        <end position="198"/>
    </location>
</feature>
<feature type="compositionally biased region" description="Polar residues" evidence="1">
    <location>
        <begin position="74"/>
        <end position="84"/>
    </location>
</feature>
<sequence>MTATMEARHHFQQSHIDSLTAEDFETASIRSAAPSYISEAPSYHSTAPYGESTPPYTPPGTTTTSHSTNTTQPYGTPSPSTSLLPDNPRVQHRTIGLPPIPPRGSTTPSLNNFIIPSWSVVNSNPTYQNVARRRAQSDHSDPVASMRRAFLLERVAEDEDSPPASSSVSRDRTPEPSSSSGARRHLEDPHLVGEEAAAQARRRRLARERGNDILVQEDRQWNWFLAQMGTWEERDRSWTRFRQEIDSGQRRKLSRRLAGRLF</sequence>
<evidence type="ECO:0000313" key="3">
    <source>
        <dbReference type="Proteomes" id="UP000813385"/>
    </source>
</evidence>
<evidence type="ECO:0000256" key="1">
    <source>
        <dbReference type="SAM" id="MobiDB-lite"/>
    </source>
</evidence>